<keyword evidence="2" id="KW-0472">Membrane</keyword>
<keyword evidence="2" id="KW-1133">Transmembrane helix</keyword>
<evidence type="ECO:0008006" key="5">
    <source>
        <dbReference type="Google" id="ProtNLM"/>
    </source>
</evidence>
<evidence type="ECO:0000256" key="2">
    <source>
        <dbReference type="SAM" id="Phobius"/>
    </source>
</evidence>
<keyword evidence="2" id="KW-0812">Transmembrane</keyword>
<dbReference type="InterPro" id="IPR015943">
    <property type="entry name" value="WD40/YVTN_repeat-like_dom_sf"/>
</dbReference>
<feature type="transmembrane region" description="Helical" evidence="2">
    <location>
        <begin position="369"/>
        <end position="390"/>
    </location>
</feature>
<evidence type="ECO:0000313" key="3">
    <source>
        <dbReference type="EMBL" id="KAJ7191047.1"/>
    </source>
</evidence>
<dbReference type="Proteomes" id="UP001219525">
    <property type="component" value="Unassembled WGS sequence"/>
</dbReference>
<sequence>MANQYSAPSTSFGLPQTLCLPEEQKHINVITFSEDGTFLAVATGGDSNSGCLTIWEVSERVSRLRQAQSIGFNSPVRAAAWCGGSAISVGLANGQIWDISSATGNISEDTEPIFRMTAPIHNIAYDSASKRVLVGSGRQVILANWPTLWIKSNAVESTTVDDVPVEVKFHSTSGSCFIAWLKEGVQVYAHGVNDNHEVFLDKLWSFTYTGLSSGISLSENHLVVKTLFNGLLWFDIETHDLIHTSPGWALGPAPEQQLTPVQFLGTDEVATGTDTGQILILKMDSNKPTSTLDLHGVGTSDELGATLYGFDQFHDTVRSFYFYRVGSFCPWFPVGVVAGIVFIGGVVAVDPAIYKLFRLVTGFHQTSTQVQTCVGFSLGVVTGAFLSGLIRSRFAHAQGETAGLVKVKGDHDSVVPESDNPWDNSGDRQHDTYDTATQSLDPQVMGQPGHLQGTLAHTRDSDHDQDRDREHSESEEEEEEKSEVPTGWQVSIKISKGETGILRKTIEH</sequence>
<dbReference type="AlphaFoldDB" id="A0AAD6XYP5"/>
<evidence type="ECO:0000256" key="1">
    <source>
        <dbReference type="SAM" id="MobiDB-lite"/>
    </source>
</evidence>
<comment type="caution">
    <text evidence="3">The sequence shown here is derived from an EMBL/GenBank/DDBJ whole genome shotgun (WGS) entry which is preliminary data.</text>
</comment>
<feature type="transmembrane region" description="Helical" evidence="2">
    <location>
        <begin position="328"/>
        <end position="349"/>
    </location>
</feature>
<feature type="compositionally biased region" description="Basic and acidic residues" evidence="1">
    <location>
        <begin position="457"/>
        <end position="472"/>
    </location>
</feature>
<proteinExistence type="predicted"/>
<gene>
    <name evidence="3" type="ORF">GGX14DRAFT_407477</name>
</gene>
<reference evidence="3" key="1">
    <citation type="submission" date="2023-03" db="EMBL/GenBank/DDBJ databases">
        <title>Massive genome expansion in bonnet fungi (Mycena s.s.) driven by repeated elements and novel gene families across ecological guilds.</title>
        <authorList>
            <consortium name="Lawrence Berkeley National Laboratory"/>
            <person name="Harder C.B."/>
            <person name="Miyauchi S."/>
            <person name="Viragh M."/>
            <person name="Kuo A."/>
            <person name="Thoen E."/>
            <person name="Andreopoulos B."/>
            <person name="Lu D."/>
            <person name="Skrede I."/>
            <person name="Drula E."/>
            <person name="Henrissat B."/>
            <person name="Morin E."/>
            <person name="Kohler A."/>
            <person name="Barry K."/>
            <person name="LaButti K."/>
            <person name="Morin E."/>
            <person name="Salamov A."/>
            <person name="Lipzen A."/>
            <person name="Mereny Z."/>
            <person name="Hegedus B."/>
            <person name="Baldrian P."/>
            <person name="Stursova M."/>
            <person name="Weitz H."/>
            <person name="Taylor A."/>
            <person name="Grigoriev I.V."/>
            <person name="Nagy L.G."/>
            <person name="Martin F."/>
            <person name="Kauserud H."/>
        </authorList>
    </citation>
    <scope>NUCLEOTIDE SEQUENCE</scope>
    <source>
        <strain evidence="3">9144</strain>
    </source>
</reference>
<accession>A0AAD6XYP5</accession>
<keyword evidence="4" id="KW-1185">Reference proteome</keyword>
<dbReference type="SUPFAM" id="SSF50969">
    <property type="entry name" value="YVTN repeat-like/Quinoprotein amine dehydrogenase"/>
    <property type="match status" value="1"/>
</dbReference>
<evidence type="ECO:0000313" key="4">
    <source>
        <dbReference type="Proteomes" id="UP001219525"/>
    </source>
</evidence>
<dbReference type="EMBL" id="JARJCW010000138">
    <property type="protein sequence ID" value="KAJ7191047.1"/>
    <property type="molecule type" value="Genomic_DNA"/>
</dbReference>
<feature type="region of interest" description="Disordered" evidence="1">
    <location>
        <begin position="407"/>
        <end position="491"/>
    </location>
</feature>
<dbReference type="InterPro" id="IPR011044">
    <property type="entry name" value="Quino_amine_DH_bsu"/>
</dbReference>
<name>A0AAD6XYP5_9AGAR</name>
<dbReference type="Gene3D" id="2.130.10.10">
    <property type="entry name" value="YVTN repeat-like/Quinoprotein amine dehydrogenase"/>
    <property type="match status" value="1"/>
</dbReference>
<protein>
    <recommendedName>
        <fullName evidence="5">WD40 repeat-like protein</fullName>
    </recommendedName>
</protein>
<organism evidence="3 4">
    <name type="scientific">Mycena pura</name>
    <dbReference type="NCBI Taxonomy" id="153505"/>
    <lineage>
        <taxon>Eukaryota</taxon>
        <taxon>Fungi</taxon>
        <taxon>Dikarya</taxon>
        <taxon>Basidiomycota</taxon>
        <taxon>Agaricomycotina</taxon>
        <taxon>Agaricomycetes</taxon>
        <taxon>Agaricomycetidae</taxon>
        <taxon>Agaricales</taxon>
        <taxon>Marasmiineae</taxon>
        <taxon>Mycenaceae</taxon>
        <taxon>Mycena</taxon>
    </lineage>
</organism>